<dbReference type="AlphaFoldDB" id="A0A4S4KYQ2"/>
<accession>A0A4S4KYQ2</accession>
<dbReference type="PANTHER" id="PTHR47842:SF1">
    <property type="entry name" value="DUF676 DOMAIN-CONTAINING PROTEIN"/>
    <property type="match status" value="1"/>
</dbReference>
<name>A0A4S4KYQ2_9AGAM</name>
<dbReference type="Proteomes" id="UP000310158">
    <property type="component" value="Unassembled WGS sequence"/>
</dbReference>
<comment type="caution">
    <text evidence="1">The sequence shown here is derived from an EMBL/GenBank/DDBJ whole genome shotgun (WGS) entry which is preliminary data.</text>
</comment>
<dbReference type="PANTHER" id="PTHR47842">
    <property type="entry name" value="EXPRESSED PROTEIN"/>
    <property type="match status" value="1"/>
</dbReference>
<organism evidence="1 2">
    <name type="scientific">Bondarzewia mesenterica</name>
    <dbReference type="NCBI Taxonomy" id="1095465"/>
    <lineage>
        <taxon>Eukaryota</taxon>
        <taxon>Fungi</taxon>
        <taxon>Dikarya</taxon>
        <taxon>Basidiomycota</taxon>
        <taxon>Agaricomycotina</taxon>
        <taxon>Agaricomycetes</taxon>
        <taxon>Russulales</taxon>
        <taxon>Bondarzewiaceae</taxon>
        <taxon>Bondarzewia</taxon>
    </lineage>
</organism>
<reference evidence="1 2" key="1">
    <citation type="submission" date="2019-02" db="EMBL/GenBank/DDBJ databases">
        <title>Genome sequencing of the rare red list fungi Bondarzewia mesenterica.</title>
        <authorList>
            <person name="Buettner E."/>
            <person name="Kellner H."/>
        </authorList>
    </citation>
    <scope>NUCLEOTIDE SEQUENCE [LARGE SCALE GENOMIC DNA]</scope>
    <source>
        <strain evidence="1 2">DSM 108281</strain>
    </source>
</reference>
<evidence type="ECO:0000313" key="2">
    <source>
        <dbReference type="Proteomes" id="UP000310158"/>
    </source>
</evidence>
<sequence>MKYVQNLWDEKALERRLDMLAAAEKEHGVVFRTPTAAHSSSCHGLRAWLSIFLEARNGVAADEVQAHIGMFGASTNDGYYELGLMTAGLIREAILKDKADAIRNIEQDPATLAEAVHTESKDAGGVGPVGDQGKQGHVLSAETDDLLL</sequence>
<gene>
    <name evidence="1" type="ORF">EW146_g10285</name>
</gene>
<proteinExistence type="predicted"/>
<evidence type="ECO:0000313" key="1">
    <source>
        <dbReference type="EMBL" id="THH04039.1"/>
    </source>
</evidence>
<dbReference type="EMBL" id="SGPL01001229">
    <property type="protein sequence ID" value="THH04039.1"/>
    <property type="molecule type" value="Genomic_DNA"/>
</dbReference>
<dbReference type="OrthoDB" id="442243at2759"/>
<protein>
    <submittedName>
        <fullName evidence="1">Uncharacterized protein</fullName>
    </submittedName>
</protein>
<keyword evidence="2" id="KW-1185">Reference proteome</keyword>